<dbReference type="EC" id="2.7.6.3" evidence="2"/>
<dbReference type="PROSITE" id="PS00794">
    <property type="entry name" value="HPPK"/>
    <property type="match status" value="1"/>
</dbReference>
<organism evidence="9 10">
    <name type="scientific">Alteromonas arenosi</name>
    <dbReference type="NCBI Taxonomy" id="3055817"/>
    <lineage>
        <taxon>Bacteria</taxon>
        <taxon>Pseudomonadati</taxon>
        <taxon>Pseudomonadota</taxon>
        <taxon>Gammaproteobacteria</taxon>
        <taxon>Alteromonadales</taxon>
        <taxon>Alteromonadaceae</taxon>
        <taxon>Alteromonas/Salinimonas group</taxon>
        <taxon>Alteromonas</taxon>
    </lineage>
</organism>
<dbReference type="RefSeq" id="WP_289366399.1">
    <property type="nucleotide sequence ID" value="NZ_JAUCBP010000012.1"/>
</dbReference>
<evidence type="ECO:0000259" key="8">
    <source>
        <dbReference type="PROSITE" id="PS00794"/>
    </source>
</evidence>
<evidence type="ECO:0000256" key="7">
    <source>
        <dbReference type="ARBA" id="ARBA00022909"/>
    </source>
</evidence>
<dbReference type="Gene3D" id="3.30.70.560">
    <property type="entry name" value="7,8-Dihydro-6-hydroxymethylpterin-pyrophosphokinase HPPK"/>
    <property type="match status" value="1"/>
</dbReference>
<dbReference type="Proteomes" id="UP001234343">
    <property type="component" value="Unassembled WGS sequence"/>
</dbReference>
<dbReference type="Pfam" id="PF01288">
    <property type="entry name" value="HPPK"/>
    <property type="match status" value="1"/>
</dbReference>
<protein>
    <recommendedName>
        <fullName evidence="2">2-amino-4-hydroxy-6-hydroxymethyldihydropteridine diphosphokinase</fullName>
        <ecNumber evidence="2">2.7.6.3</ecNumber>
    </recommendedName>
</protein>
<evidence type="ECO:0000256" key="1">
    <source>
        <dbReference type="ARBA" id="ARBA00005051"/>
    </source>
</evidence>
<keyword evidence="5" id="KW-0418">Kinase</keyword>
<keyword evidence="7" id="KW-0289">Folate biosynthesis</keyword>
<keyword evidence="3 9" id="KW-0808">Transferase</keyword>
<comment type="pathway">
    <text evidence="1">Cofactor biosynthesis; tetrahydrofolate biosynthesis; 2-amino-4-hydroxy-6-hydroxymethyl-7,8-dihydropteridine diphosphate from 7,8-dihydroneopterin triphosphate: step 4/4.</text>
</comment>
<dbReference type="EMBL" id="JAUCBP010000012">
    <property type="protein sequence ID" value="MDM7861742.1"/>
    <property type="molecule type" value="Genomic_DNA"/>
</dbReference>
<evidence type="ECO:0000256" key="5">
    <source>
        <dbReference type="ARBA" id="ARBA00022777"/>
    </source>
</evidence>
<dbReference type="InterPro" id="IPR035907">
    <property type="entry name" value="Hppk_sf"/>
</dbReference>
<evidence type="ECO:0000313" key="9">
    <source>
        <dbReference type="EMBL" id="MDM7861742.1"/>
    </source>
</evidence>
<comment type="caution">
    <text evidence="9">The sequence shown here is derived from an EMBL/GenBank/DDBJ whole genome shotgun (WGS) entry which is preliminary data.</text>
</comment>
<dbReference type="SUPFAM" id="SSF55083">
    <property type="entry name" value="6-hydroxymethyl-7,8-dihydropterin pyrophosphokinase, HPPK"/>
    <property type="match status" value="1"/>
</dbReference>
<name>A0ABT7SZX9_9ALTE</name>
<keyword evidence="6" id="KW-0067">ATP-binding</keyword>
<evidence type="ECO:0000256" key="6">
    <source>
        <dbReference type="ARBA" id="ARBA00022840"/>
    </source>
</evidence>
<evidence type="ECO:0000256" key="3">
    <source>
        <dbReference type="ARBA" id="ARBA00022679"/>
    </source>
</evidence>
<feature type="domain" description="7,8-dihydro-6-hydroxymethylpterin-pyrophosphokinase" evidence="8">
    <location>
        <begin position="89"/>
        <end position="100"/>
    </location>
</feature>
<evidence type="ECO:0000313" key="10">
    <source>
        <dbReference type="Proteomes" id="UP001234343"/>
    </source>
</evidence>
<accession>A0ABT7SZX9</accession>
<sequence length="166" mass="18841">MSQQRHHILISLGSNIERELHTRAGVAALQHYFSDVELSSVYESEAVGFTGTAFYNLVASAHTDMSIAQVCQTLKSIERENGRVSAEKKFAPRTLDLDLLTYDQEVTAEPVVLPRDEITYNAFVLQPLAELVPDQVHPTTKKTYADLWQSYDKSLQNLWPIKFIWS</sequence>
<dbReference type="NCBIfam" id="TIGR01498">
    <property type="entry name" value="folK"/>
    <property type="match status" value="1"/>
</dbReference>
<dbReference type="PANTHER" id="PTHR43071">
    <property type="entry name" value="2-AMINO-4-HYDROXY-6-HYDROXYMETHYLDIHYDROPTERIDINE PYROPHOSPHOKINASE"/>
    <property type="match status" value="1"/>
</dbReference>
<dbReference type="GO" id="GO:0003848">
    <property type="term" value="F:2-amino-4-hydroxy-6-hydroxymethyldihydropteridine diphosphokinase activity"/>
    <property type="evidence" value="ECO:0007669"/>
    <property type="project" value="UniProtKB-EC"/>
</dbReference>
<dbReference type="InterPro" id="IPR000550">
    <property type="entry name" value="Hppk"/>
</dbReference>
<keyword evidence="4" id="KW-0547">Nucleotide-binding</keyword>
<evidence type="ECO:0000256" key="2">
    <source>
        <dbReference type="ARBA" id="ARBA00013253"/>
    </source>
</evidence>
<keyword evidence="10" id="KW-1185">Reference proteome</keyword>
<proteinExistence type="predicted"/>
<reference evidence="9 10" key="1">
    <citation type="submission" date="2023-06" db="EMBL/GenBank/DDBJ databases">
        <title>Alteromonas sp. ASW11-36 isolated from intertidal sand.</title>
        <authorList>
            <person name="Li Y."/>
        </authorList>
    </citation>
    <scope>NUCLEOTIDE SEQUENCE [LARGE SCALE GENOMIC DNA]</scope>
    <source>
        <strain evidence="9 10">ASW11-36</strain>
    </source>
</reference>
<dbReference type="CDD" id="cd00483">
    <property type="entry name" value="HPPK"/>
    <property type="match status" value="1"/>
</dbReference>
<dbReference type="PANTHER" id="PTHR43071:SF2">
    <property type="entry name" value="2-AMINO-4-HYDROXY-6-HYDROXYMETHYLDIHYDROPTERIDINE PYROPHOSPHOKINASE"/>
    <property type="match status" value="1"/>
</dbReference>
<evidence type="ECO:0000256" key="4">
    <source>
        <dbReference type="ARBA" id="ARBA00022741"/>
    </source>
</evidence>
<gene>
    <name evidence="9" type="primary">folK</name>
    <name evidence="9" type="ORF">QTP81_14160</name>
</gene>